<organism evidence="7 8">
    <name type="scientific">Rhodohalobacter sulfatireducens</name>
    <dbReference type="NCBI Taxonomy" id="2911366"/>
    <lineage>
        <taxon>Bacteria</taxon>
        <taxon>Pseudomonadati</taxon>
        <taxon>Balneolota</taxon>
        <taxon>Balneolia</taxon>
        <taxon>Balneolales</taxon>
        <taxon>Balneolaceae</taxon>
        <taxon>Rhodohalobacter</taxon>
    </lineage>
</organism>
<evidence type="ECO:0000256" key="1">
    <source>
        <dbReference type="ARBA" id="ARBA00007951"/>
    </source>
</evidence>
<dbReference type="Proteomes" id="UP001165366">
    <property type="component" value="Unassembled WGS sequence"/>
</dbReference>
<dbReference type="EC" id="3.2.1.51" evidence="2"/>
<dbReference type="InterPro" id="IPR006311">
    <property type="entry name" value="TAT_signal"/>
</dbReference>
<evidence type="ECO:0000313" key="8">
    <source>
        <dbReference type="Proteomes" id="UP001165366"/>
    </source>
</evidence>
<comment type="caution">
    <text evidence="7">The sequence shown here is derived from an EMBL/GenBank/DDBJ whole genome shotgun (WGS) entry which is preliminary data.</text>
</comment>
<dbReference type="RefSeq" id="WP_237855844.1">
    <property type="nucleotide sequence ID" value="NZ_JAKLWS010000033.1"/>
</dbReference>
<dbReference type="SUPFAM" id="SSF51445">
    <property type="entry name" value="(Trans)glycosidases"/>
    <property type="match status" value="1"/>
</dbReference>
<protein>
    <recommendedName>
        <fullName evidence="2">alpha-L-fucosidase</fullName>
        <ecNumber evidence="2">3.2.1.51</ecNumber>
    </recommendedName>
</protein>
<gene>
    <name evidence="7" type="ORF">L6773_17825</name>
</gene>
<feature type="domain" description="Glycoside hydrolase family 29 N-terminal" evidence="6">
    <location>
        <begin position="89"/>
        <end position="373"/>
    </location>
</feature>
<evidence type="ECO:0000256" key="4">
    <source>
        <dbReference type="ARBA" id="ARBA00022801"/>
    </source>
</evidence>
<reference evidence="7" key="1">
    <citation type="submission" date="2022-01" db="EMBL/GenBank/DDBJ databases">
        <authorList>
            <person name="Wang Y."/>
        </authorList>
    </citation>
    <scope>NUCLEOTIDE SEQUENCE</scope>
    <source>
        <strain evidence="7">WB101</strain>
    </source>
</reference>
<reference evidence="7" key="2">
    <citation type="submission" date="2024-05" db="EMBL/GenBank/DDBJ databases">
        <title>Rhodohalobacter halophilus gen. nov., sp. nov., a moderately halophilic member of the family Balneolaceae.</title>
        <authorList>
            <person name="Xia J."/>
        </authorList>
    </citation>
    <scope>NUCLEOTIDE SEQUENCE</scope>
    <source>
        <strain evidence="7">WB101</strain>
    </source>
</reference>
<comment type="similarity">
    <text evidence="1">Belongs to the glycosyl hydrolase 29 family.</text>
</comment>
<dbReference type="InterPro" id="IPR017853">
    <property type="entry name" value="GH"/>
</dbReference>
<evidence type="ECO:0000256" key="3">
    <source>
        <dbReference type="ARBA" id="ARBA00022729"/>
    </source>
</evidence>
<keyword evidence="3" id="KW-0732">Signal</keyword>
<name>A0ABS9KHX4_9BACT</name>
<dbReference type="Gene3D" id="2.60.120.260">
    <property type="entry name" value="Galactose-binding domain-like"/>
    <property type="match status" value="1"/>
</dbReference>
<evidence type="ECO:0000313" key="7">
    <source>
        <dbReference type="EMBL" id="MCG2590440.1"/>
    </source>
</evidence>
<keyword evidence="5" id="KW-0326">Glycosidase</keyword>
<keyword evidence="4" id="KW-0378">Hydrolase</keyword>
<dbReference type="SMART" id="SM00812">
    <property type="entry name" value="Alpha_L_fucos"/>
    <property type="match status" value="1"/>
</dbReference>
<evidence type="ECO:0000256" key="2">
    <source>
        <dbReference type="ARBA" id="ARBA00012662"/>
    </source>
</evidence>
<sequence>MDNMDRRHFLKNLSLGTLAVTSGVPFLSAASNSKRRSYSPSNSIPIPTQPQIKWQEAERVAVFHYDLHVFDGKQYVQSRNRITPIEDYNIFNPEQLDTDQWIKSIKDAGFKIAILTATHETGFALYQSDVNPYCLKAVKWRDGKGDLVRDFVDSCRKYDIEPGIYVGIRWNSFYGVHDFLVNGDGEFAENRQEHYNRMCEGIVEELTSRYGELAIIWFDGGAYGPERGGPDVLSIFERNQPNGIFYHNDQRADIRWGGSETGTVPYPCWGTFPYPYSHTNKTGPDHFELLKYGDPDGDYYMPAMSDAPLRGHSGGHDWFWEPDREHTIYPLENLVDMHYKSVGRNSTLIVGLTPDPSGLLPEADAERLKEWGEEIERRFEAPVAQSEGRGSEYVINFDSEKELNHVVLQEDIKHGERVRTYTVEGYKDREWQEICSGQCIGHKRIQEFETDQYTGVKLIIDESLAEPRIRNFSVFHVT</sequence>
<evidence type="ECO:0000259" key="6">
    <source>
        <dbReference type="Pfam" id="PF01120"/>
    </source>
</evidence>
<dbReference type="PROSITE" id="PS51318">
    <property type="entry name" value="TAT"/>
    <property type="match status" value="1"/>
</dbReference>
<proteinExistence type="inferred from homology"/>
<dbReference type="EMBL" id="JAKLWS010000033">
    <property type="protein sequence ID" value="MCG2590440.1"/>
    <property type="molecule type" value="Genomic_DNA"/>
</dbReference>
<dbReference type="InterPro" id="IPR000933">
    <property type="entry name" value="Glyco_hydro_29"/>
</dbReference>
<dbReference type="Gene3D" id="3.20.20.80">
    <property type="entry name" value="Glycosidases"/>
    <property type="match status" value="1"/>
</dbReference>
<dbReference type="PANTHER" id="PTHR10030:SF37">
    <property type="entry name" value="ALPHA-L-FUCOSIDASE-RELATED"/>
    <property type="match status" value="1"/>
</dbReference>
<dbReference type="PANTHER" id="PTHR10030">
    <property type="entry name" value="ALPHA-L-FUCOSIDASE"/>
    <property type="match status" value="1"/>
</dbReference>
<accession>A0ABS9KHX4</accession>
<dbReference type="InterPro" id="IPR057739">
    <property type="entry name" value="Glyco_hydro_29_N"/>
</dbReference>
<dbReference type="Pfam" id="PF01120">
    <property type="entry name" value="Alpha_L_fucos"/>
    <property type="match status" value="1"/>
</dbReference>
<evidence type="ECO:0000256" key="5">
    <source>
        <dbReference type="ARBA" id="ARBA00023295"/>
    </source>
</evidence>
<keyword evidence="8" id="KW-1185">Reference proteome</keyword>